<evidence type="ECO:0000313" key="2">
    <source>
        <dbReference type="EMBL" id="CAD9489057.1"/>
    </source>
</evidence>
<feature type="compositionally biased region" description="Basic and acidic residues" evidence="1">
    <location>
        <begin position="1"/>
        <end position="19"/>
    </location>
</feature>
<protein>
    <submittedName>
        <fullName evidence="2">Uncharacterized protein</fullName>
    </submittedName>
</protein>
<feature type="compositionally biased region" description="Basic residues" evidence="1">
    <location>
        <begin position="37"/>
        <end position="51"/>
    </location>
</feature>
<accession>A0A7S2MKS3</accession>
<proteinExistence type="predicted"/>
<organism evidence="2">
    <name type="scientific">Octactis speculum</name>
    <dbReference type="NCBI Taxonomy" id="3111310"/>
    <lineage>
        <taxon>Eukaryota</taxon>
        <taxon>Sar</taxon>
        <taxon>Stramenopiles</taxon>
        <taxon>Ochrophyta</taxon>
        <taxon>Dictyochophyceae</taxon>
        <taxon>Dictyochales</taxon>
        <taxon>Dictyochaceae</taxon>
        <taxon>Octactis</taxon>
    </lineage>
</organism>
<name>A0A7S2MKS3_9STRA</name>
<evidence type="ECO:0000256" key="1">
    <source>
        <dbReference type="SAM" id="MobiDB-lite"/>
    </source>
</evidence>
<gene>
    <name evidence="2" type="ORF">DSPE1174_LOCUS31503</name>
</gene>
<reference evidence="2" key="1">
    <citation type="submission" date="2021-01" db="EMBL/GenBank/DDBJ databases">
        <authorList>
            <person name="Corre E."/>
            <person name="Pelletier E."/>
            <person name="Niang G."/>
            <person name="Scheremetjew M."/>
            <person name="Finn R."/>
            <person name="Kale V."/>
            <person name="Holt S."/>
            <person name="Cochrane G."/>
            <person name="Meng A."/>
            <person name="Brown T."/>
            <person name="Cohen L."/>
        </authorList>
    </citation>
    <scope>NUCLEOTIDE SEQUENCE</scope>
    <source>
        <strain evidence="2">CCMP1381</strain>
    </source>
</reference>
<feature type="region of interest" description="Disordered" evidence="1">
    <location>
        <begin position="1"/>
        <end position="91"/>
    </location>
</feature>
<sequence>MPPKRFEKVSPDEASKDNKLLTQIFSVAPKPREPPKKGRKKKGRGRGRPAKKQPPAPPTELPQVTEVEIIPPPPEKEKSEAARKVPAQRTDWSKGDALAKLKKAVADFKNKRGDLWEEGISANQFAKKCQIPQSTFKKHVTGKQTIGKSTGRTPLLDSSQKQFVSDIIRRYDRGNEGLSNQGAAQVVQDLSPSLTMVQSRRCVKRMRKEGDHGLTRNIVKAQDSTTKRTGITIPQQYRWHKLIDAAFEELRTKNTGFCPKTRQGFGELMYHFIL</sequence>
<dbReference type="AlphaFoldDB" id="A0A7S2MKS3"/>
<dbReference type="EMBL" id="HBGS01060419">
    <property type="protein sequence ID" value="CAD9489057.1"/>
    <property type="molecule type" value="Transcribed_RNA"/>
</dbReference>
<feature type="compositionally biased region" description="Basic and acidic residues" evidence="1">
    <location>
        <begin position="74"/>
        <end position="83"/>
    </location>
</feature>